<evidence type="ECO:0000313" key="10">
    <source>
        <dbReference type="EMBL" id="PFH48977.1"/>
    </source>
</evidence>
<dbReference type="PANTHER" id="PTHR47810">
    <property type="entry name" value="DNA LIGASE"/>
    <property type="match status" value="1"/>
</dbReference>
<dbReference type="CDD" id="cd08041">
    <property type="entry name" value="OBF_kDNA_ligase_like"/>
    <property type="match status" value="1"/>
</dbReference>
<dbReference type="PROSITE" id="PS00333">
    <property type="entry name" value="DNA_LIGASE_A2"/>
    <property type="match status" value="1"/>
</dbReference>
<evidence type="ECO:0000256" key="5">
    <source>
        <dbReference type="ARBA" id="ARBA00023204"/>
    </source>
</evidence>
<dbReference type="OrthoDB" id="411785at2759"/>
<dbReference type="InterPro" id="IPR007527">
    <property type="entry name" value="Znf_SWIM"/>
</dbReference>
<sequence>MSNDALAEINGIKPKVLLQDGEEREVSSMTSNSTYKVKRTIDHYYCTCPAWRNQSKFPISARTCKHLKSLLGDAYEEARLKSMNPSATLANSQDGDDKNGSSKSNPEKKTRRFKPESKGQGDRNKDDSNDSAEDNAAGGSKMTAKSVPDLLLACKWDLDTGTDPTGWWISEKLDGVRTYFDGKQFLSRLGNAFTPPNWFLNALPKDVTLDGELFGGRGNFQDTVSIVKTVISPRWKDITFQIFDVPSLGSQPFEERLEYLKQAFGPGGTHTGSHVSVVEQTKARNKQHVLDKLKEVEGFGGEGVMLRKPESVYEGKRSKTLLKVKNFYDAEAIVTGYVPGKGRHSGSMGALKCKMASGKTFNVGTGLSDVQRAKPPKVGSIIVYRFQELTRDGVPRFPSFVGIAPDKAVPKDAEITTKDA</sequence>
<dbReference type="AlphaFoldDB" id="A0A2A9NL33"/>
<comment type="cofactor">
    <cofactor evidence="1">
        <name>a divalent metal cation</name>
        <dbReference type="ChEBI" id="CHEBI:60240"/>
    </cofactor>
</comment>
<evidence type="ECO:0008006" key="12">
    <source>
        <dbReference type="Google" id="ProtNLM"/>
    </source>
</evidence>
<feature type="region of interest" description="Disordered" evidence="7">
    <location>
        <begin position="84"/>
        <end position="142"/>
    </location>
</feature>
<evidence type="ECO:0000256" key="1">
    <source>
        <dbReference type="ARBA" id="ARBA00001968"/>
    </source>
</evidence>
<reference evidence="10 11" key="1">
    <citation type="submission" date="2014-02" db="EMBL/GenBank/DDBJ databases">
        <title>Transposable element dynamics among asymbiotic and ectomycorrhizal Amanita fungi.</title>
        <authorList>
            <consortium name="DOE Joint Genome Institute"/>
            <person name="Hess J."/>
            <person name="Skrede I."/>
            <person name="Wolfe B."/>
            <person name="LaButti K."/>
            <person name="Ohm R.A."/>
            <person name="Grigoriev I.V."/>
            <person name="Pringle A."/>
        </authorList>
    </citation>
    <scope>NUCLEOTIDE SEQUENCE [LARGE SCALE GENOMIC DNA]</scope>
    <source>
        <strain evidence="10 11">SKay4041</strain>
    </source>
</reference>
<dbReference type="EMBL" id="KZ302043">
    <property type="protein sequence ID" value="PFH48977.1"/>
    <property type="molecule type" value="Genomic_DNA"/>
</dbReference>
<dbReference type="Gene3D" id="3.30.470.30">
    <property type="entry name" value="DNA ligase/mRNA capping enzyme"/>
    <property type="match status" value="1"/>
</dbReference>
<dbReference type="CDD" id="cd07896">
    <property type="entry name" value="Adenylation_kDNA_ligase_like"/>
    <property type="match status" value="1"/>
</dbReference>
<keyword evidence="6" id="KW-0862">Zinc</keyword>
<evidence type="ECO:0000259" key="8">
    <source>
        <dbReference type="PROSITE" id="PS50160"/>
    </source>
</evidence>
<feature type="domain" description="ATP-dependent DNA ligase family profile" evidence="8">
    <location>
        <begin position="237"/>
        <end position="351"/>
    </location>
</feature>
<dbReference type="GO" id="GO:0008270">
    <property type="term" value="F:zinc ion binding"/>
    <property type="evidence" value="ECO:0007669"/>
    <property type="project" value="UniProtKB-KW"/>
</dbReference>
<dbReference type="GO" id="GO:0006281">
    <property type="term" value="P:DNA repair"/>
    <property type="evidence" value="ECO:0007669"/>
    <property type="project" value="UniProtKB-KW"/>
</dbReference>
<dbReference type="InterPro" id="IPR016059">
    <property type="entry name" value="DNA_ligase_ATP-dep_CS"/>
</dbReference>
<dbReference type="Gene3D" id="3.30.1490.70">
    <property type="match status" value="1"/>
</dbReference>
<feature type="domain" description="SWIM-type" evidence="9">
    <location>
        <begin position="35"/>
        <end position="75"/>
    </location>
</feature>
<dbReference type="NCBIfam" id="NF006592">
    <property type="entry name" value="PRK09125.1"/>
    <property type="match status" value="1"/>
</dbReference>
<protein>
    <recommendedName>
        <fullName evidence="12">SWIM-type domain-containing protein</fullName>
    </recommendedName>
</protein>
<feature type="compositionally biased region" description="Polar residues" evidence="7">
    <location>
        <begin position="84"/>
        <end position="93"/>
    </location>
</feature>
<dbReference type="PROSITE" id="PS50160">
    <property type="entry name" value="DNA_LIGASE_A3"/>
    <property type="match status" value="1"/>
</dbReference>
<dbReference type="GO" id="GO:0005524">
    <property type="term" value="F:ATP binding"/>
    <property type="evidence" value="ECO:0007669"/>
    <property type="project" value="InterPro"/>
</dbReference>
<keyword evidence="4" id="KW-0227">DNA damage</keyword>
<dbReference type="GO" id="GO:0003910">
    <property type="term" value="F:DNA ligase (ATP) activity"/>
    <property type="evidence" value="ECO:0007669"/>
    <property type="project" value="InterPro"/>
</dbReference>
<dbReference type="SUPFAM" id="SSF50249">
    <property type="entry name" value="Nucleic acid-binding proteins"/>
    <property type="match status" value="1"/>
</dbReference>
<evidence type="ECO:0000256" key="7">
    <source>
        <dbReference type="SAM" id="MobiDB-lite"/>
    </source>
</evidence>
<dbReference type="Pfam" id="PF14743">
    <property type="entry name" value="DNA_ligase_OB_2"/>
    <property type="match status" value="1"/>
</dbReference>
<dbReference type="InterPro" id="IPR050326">
    <property type="entry name" value="NAD_dep_DNA_ligaseB"/>
</dbReference>
<keyword evidence="2" id="KW-0436">Ligase</keyword>
<dbReference type="InterPro" id="IPR012340">
    <property type="entry name" value="NA-bd_OB-fold"/>
</dbReference>
<dbReference type="STRING" id="703135.A0A2A9NL33"/>
<dbReference type="InterPro" id="IPR012310">
    <property type="entry name" value="DNA_ligase_ATP-dep_cent"/>
</dbReference>
<name>A0A2A9NL33_9AGAR</name>
<evidence type="ECO:0000313" key="11">
    <source>
        <dbReference type="Proteomes" id="UP000242287"/>
    </source>
</evidence>
<dbReference type="SUPFAM" id="SSF56091">
    <property type="entry name" value="DNA ligase/mRNA capping enzyme, catalytic domain"/>
    <property type="match status" value="1"/>
</dbReference>
<dbReference type="PROSITE" id="PS50966">
    <property type="entry name" value="ZF_SWIM"/>
    <property type="match status" value="1"/>
</dbReference>
<dbReference type="Gene3D" id="2.40.50.140">
    <property type="entry name" value="Nucleic acid-binding proteins"/>
    <property type="match status" value="1"/>
</dbReference>
<evidence type="ECO:0000256" key="6">
    <source>
        <dbReference type="PROSITE-ProRule" id="PRU00325"/>
    </source>
</evidence>
<keyword evidence="6" id="KW-0863">Zinc-finger</keyword>
<feature type="compositionally biased region" description="Basic and acidic residues" evidence="7">
    <location>
        <begin position="95"/>
        <end position="128"/>
    </location>
</feature>
<evidence type="ECO:0000256" key="4">
    <source>
        <dbReference type="ARBA" id="ARBA00022763"/>
    </source>
</evidence>
<keyword evidence="3" id="KW-0235">DNA replication</keyword>
<dbReference type="GO" id="GO:0006260">
    <property type="term" value="P:DNA replication"/>
    <property type="evidence" value="ECO:0007669"/>
    <property type="project" value="UniProtKB-KW"/>
</dbReference>
<keyword evidence="11" id="KW-1185">Reference proteome</keyword>
<organism evidence="10 11">
    <name type="scientific">Amanita thiersii Skay4041</name>
    <dbReference type="NCBI Taxonomy" id="703135"/>
    <lineage>
        <taxon>Eukaryota</taxon>
        <taxon>Fungi</taxon>
        <taxon>Dikarya</taxon>
        <taxon>Basidiomycota</taxon>
        <taxon>Agaricomycotina</taxon>
        <taxon>Agaricomycetes</taxon>
        <taxon>Agaricomycetidae</taxon>
        <taxon>Agaricales</taxon>
        <taxon>Pluteineae</taxon>
        <taxon>Amanitaceae</taxon>
        <taxon>Amanita</taxon>
    </lineage>
</organism>
<keyword evidence="6" id="KW-0479">Metal-binding</keyword>
<dbReference type="InterPro" id="IPR029319">
    <property type="entry name" value="DNA_ligase_OB"/>
</dbReference>
<dbReference type="Pfam" id="PF01068">
    <property type="entry name" value="DNA_ligase_A_M"/>
    <property type="match status" value="1"/>
</dbReference>
<evidence type="ECO:0000256" key="3">
    <source>
        <dbReference type="ARBA" id="ARBA00022705"/>
    </source>
</evidence>
<evidence type="ECO:0000256" key="2">
    <source>
        <dbReference type="ARBA" id="ARBA00022598"/>
    </source>
</evidence>
<keyword evidence="5" id="KW-0234">DNA repair</keyword>
<accession>A0A2A9NL33</accession>
<evidence type="ECO:0000259" key="9">
    <source>
        <dbReference type="PROSITE" id="PS50966"/>
    </source>
</evidence>
<gene>
    <name evidence="10" type="ORF">AMATHDRAFT_148663</name>
</gene>
<dbReference type="GO" id="GO:0006310">
    <property type="term" value="P:DNA recombination"/>
    <property type="evidence" value="ECO:0007669"/>
    <property type="project" value="InterPro"/>
</dbReference>
<dbReference type="PANTHER" id="PTHR47810:SF1">
    <property type="entry name" value="DNA LIGASE B"/>
    <property type="match status" value="1"/>
</dbReference>
<dbReference type="Proteomes" id="UP000242287">
    <property type="component" value="Unassembled WGS sequence"/>
</dbReference>
<proteinExistence type="predicted"/>